<dbReference type="Pfam" id="PF00816">
    <property type="entry name" value="Histone_HNS"/>
    <property type="match status" value="1"/>
</dbReference>
<keyword evidence="1" id="KW-0175">Coiled coil</keyword>
<feature type="domain" description="DNA-binding protein H-NS-like C-terminal" evidence="2">
    <location>
        <begin position="56"/>
        <end position="94"/>
    </location>
</feature>
<proteinExistence type="predicted"/>
<protein>
    <submittedName>
        <fullName evidence="3">H-NS family DNA-binding protein</fullName>
    </submittedName>
</protein>
<dbReference type="Gene3D" id="4.10.430.30">
    <property type="match status" value="1"/>
</dbReference>
<dbReference type="SMART" id="SM00528">
    <property type="entry name" value="HNS"/>
    <property type="match status" value="1"/>
</dbReference>
<dbReference type="InterPro" id="IPR027444">
    <property type="entry name" value="H-NS_C_dom"/>
</dbReference>
<dbReference type="GO" id="GO:0003677">
    <property type="term" value="F:DNA binding"/>
    <property type="evidence" value="ECO:0007669"/>
    <property type="project" value="UniProtKB-KW"/>
</dbReference>
<dbReference type="EMBL" id="FNCJ01000016">
    <property type="protein sequence ID" value="SDI06028.1"/>
    <property type="molecule type" value="Genomic_DNA"/>
</dbReference>
<evidence type="ECO:0000313" key="3">
    <source>
        <dbReference type="EMBL" id="SDI06028.1"/>
    </source>
</evidence>
<dbReference type="RefSeq" id="WP_090690071.1">
    <property type="nucleotide sequence ID" value="NZ_FNCJ01000016.1"/>
</dbReference>
<evidence type="ECO:0000256" key="1">
    <source>
        <dbReference type="SAM" id="Coils"/>
    </source>
</evidence>
<dbReference type="OrthoDB" id="5297879at2"/>
<evidence type="ECO:0000259" key="2">
    <source>
        <dbReference type="SMART" id="SM00528"/>
    </source>
</evidence>
<sequence>MNTYRELLGKLNELTREIELAREREAQLLAARVLEVLAENGVDVRDLLKSSPGGKRSARRFVPKYLNPVTGATWSGRGRKPAWLIGQDLEKFLIPDAGDRP</sequence>
<name>A0A1G8HH97_9BURK</name>
<gene>
    <name evidence="3" type="ORF">SAMN05216466_116151</name>
</gene>
<dbReference type="Proteomes" id="UP000199706">
    <property type="component" value="Unassembled WGS sequence"/>
</dbReference>
<keyword evidence="3" id="KW-0238">DNA-binding</keyword>
<evidence type="ECO:0000313" key="4">
    <source>
        <dbReference type="Proteomes" id="UP000199706"/>
    </source>
</evidence>
<dbReference type="SUPFAM" id="SSF81273">
    <property type="entry name" value="H-NS histone-like proteins"/>
    <property type="match status" value="1"/>
</dbReference>
<reference evidence="3 4" key="1">
    <citation type="submission" date="2016-10" db="EMBL/GenBank/DDBJ databases">
        <authorList>
            <person name="de Groot N.N."/>
        </authorList>
    </citation>
    <scope>NUCLEOTIDE SEQUENCE [LARGE SCALE GENOMIC DNA]</scope>
    <source>
        <strain evidence="3 4">LMG 2247</strain>
    </source>
</reference>
<organism evidence="3 4">
    <name type="scientific">Paraburkholderia phenazinium</name>
    <dbReference type="NCBI Taxonomy" id="60549"/>
    <lineage>
        <taxon>Bacteria</taxon>
        <taxon>Pseudomonadati</taxon>
        <taxon>Pseudomonadota</taxon>
        <taxon>Betaproteobacteria</taxon>
        <taxon>Burkholderiales</taxon>
        <taxon>Burkholderiaceae</taxon>
        <taxon>Paraburkholderia</taxon>
    </lineage>
</organism>
<accession>A0A1G8HH97</accession>
<feature type="coiled-coil region" evidence="1">
    <location>
        <begin position="4"/>
        <end position="31"/>
    </location>
</feature>
<dbReference type="AlphaFoldDB" id="A0A1G8HH97"/>